<evidence type="ECO:0000259" key="12">
    <source>
        <dbReference type="Pfam" id="PF01035"/>
    </source>
</evidence>
<evidence type="ECO:0000256" key="3">
    <source>
        <dbReference type="ARBA" id="ARBA00011918"/>
    </source>
</evidence>
<organism evidence="13 14">
    <name type="scientific">Prototheca wickerhamii</name>
    <dbReference type="NCBI Taxonomy" id="3111"/>
    <lineage>
        <taxon>Eukaryota</taxon>
        <taxon>Viridiplantae</taxon>
        <taxon>Chlorophyta</taxon>
        <taxon>core chlorophytes</taxon>
        <taxon>Trebouxiophyceae</taxon>
        <taxon>Chlorellales</taxon>
        <taxon>Chlorellaceae</taxon>
        <taxon>Prototheca</taxon>
    </lineage>
</organism>
<dbReference type="InterPro" id="IPR036388">
    <property type="entry name" value="WH-like_DNA-bd_sf"/>
</dbReference>
<comment type="similarity">
    <text evidence="2">Belongs to the MGMT family.</text>
</comment>
<evidence type="ECO:0000256" key="11">
    <source>
        <dbReference type="ARBA" id="ARBA00049348"/>
    </source>
</evidence>
<evidence type="ECO:0000256" key="6">
    <source>
        <dbReference type="ARBA" id="ARBA00022679"/>
    </source>
</evidence>
<comment type="catalytic activity">
    <reaction evidence="1">
        <text>a 4-O-methyl-thymidine in DNA + L-cysteinyl-[protein] = a thymidine in DNA + S-methyl-L-cysteinyl-[protein]</text>
        <dbReference type="Rhea" id="RHEA:53428"/>
        <dbReference type="Rhea" id="RHEA-COMP:10131"/>
        <dbReference type="Rhea" id="RHEA-COMP:10132"/>
        <dbReference type="Rhea" id="RHEA-COMP:13555"/>
        <dbReference type="Rhea" id="RHEA-COMP:13556"/>
        <dbReference type="ChEBI" id="CHEBI:29950"/>
        <dbReference type="ChEBI" id="CHEBI:82612"/>
        <dbReference type="ChEBI" id="CHEBI:137386"/>
        <dbReference type="ChEBI" id="CHEBI:137387"/>
        <dbReference type="EC" id="2.1.1.63"/>
    </reaction>
</comment>
<evidence type="ECO:0000313" key="14">
    <source>
        <dbReference type="Proteomes" id="UP001255856"/>
    </source>
</evidence>
<evidence type="ECO:0000256" key="8">
    <source>
        <dbReference type="ARBA" id="ARBA00023204"/>
    </source>
</evidence>
<dbReference type="AlphaFoldDB" id="A0AAD9MNY3"/>
<dbReference type="Pfam" id="PF01035">
    <property type="entry name" value="DNA_binding_1"/>
    <property type="match status" value="1"/>
</dbReference>
<dbReference type="SUPFAM" id="SSF46767">
    <property type="entry name" value="Methylated DNA-protein cysteine methyltransferase, C-terminal domain"/>
    <property type="match status" value="1"/>
</dbReference>
<dbReference type="GO" id="GO:0032259">
    <property type="term" value="P:methylation"/>
    <property type="evidence" value="ECO:0007669"/>
    <property type="project" value="UniProtKB-KW"/>
</dbReference>
<comment type="caution">
    <text evidence="13">The sequence shown here is derived from an EMBL/GenBank/DDBJ whole genome shotgun (WGS) entry which is preliminary data.</text>
</comment>
<dbReference type="CDD" id="cd06445">
    <property type="entry name" value="ATase"/>
    <property type="match status" value="1"/>
</dbReference>
<dbReference type="GO" id="GO:0006281">
    <property type="term" value="P:DNA repair"/>
    <property type="evidence" value="ECO:0007669"/>
    <property type="project" value="UniProtKB-KW"/>
</dbReference>
<dbReference type="EC" id="2.1.1.63" evidence="3"/>
<dbReference type="InterPro" id="IPR036217">
    <property type="entry name" value="MethylDNA_cys_MeTrfase_DNAb"/>
</dbReference>
<dbReference type="InterPro" id="IPR014048">
    <property type="entry name" value="MethylDNA_cys_MeTrfase_DNA-bd"/>
</dbReference>
<evidence type="ECO:0000256" key="1">
    <source>
        <dbReference type="ARBA" id="ARBA00001286"/>
    </source>
</evidence>
<keyword evidence="5" id="KW-0489">Methyltransferase</keyword>
<dbReference type="PANTHER" id="PTHR10815:SF13">
    <property type="entry name" value="METHYLATED-DNA--PROTEIN-CYSTEINE METHYLTRANSFERASE"/>
    <property type="match status" value="1"/>
</dbReference>
<dbReference type="Gene3D" id="1.10.10.10">
    <property type="entry name" value="Winged helix-like DNA-binding domain superfamily/Winged helix DNA-binding domain"/>
    <property type="match status" value="1"/>
</dbReference>
<dbReference type="PROSITE" id="PS00374">
    <property type="entry name" value="MGMT"/>
    <property type="match status" value="1"/>
</dbReference>
<dbReference type="GO" id="GO:0003908">
    <property type="term" value="F:methylated-DNA-[protein]-cysteine S-methyltransferase activity"/>
    <property type="evidence" value="ECO:0007669"/>
    <property type="project" value="UniProtKB-EC"/>
</dbReference>
<name>A0AAD9MNY3_PROWI</name>
<keyword evidence="6" id="KW-0808">Transferase</keyword>
<feature type="domain" description="Methylated-DNA-[protein]-cysteine S-methyltransferase DNA binding" evidence="12">
    <location>
        <begin position="19"/>
        <end position="104"/>
    </location>
</feature>
<sequence length="137" mass="14756">MARAPRARTAAQGSRTPTEFETRVYKLCKQIPKGKVSTYGAMARVLGNAPRAVGQALRRNPFAPEVPCHRVIAASLDLGGFSGQWGPTTPNVCRKRELLATEGVRFDEAGHLLDKGTCLDVTALQAIASQKGLKKEP</sequence>
<evidence type="ECO:0000256" key="4">
    <source>
        <dbReference type="ARBA" id="ARBA00015377"/>
    </source>
</evidence>
<reference evidence="13" key="1">
    <citation type="submission" date="2021-01" db="EMBL/GenBank/DDBJ databases">
        <authorList>
            <person name="Eckstrom K.M.E."/>
        </authorList>
    </citation>
    <scope>NUCLEOTIDE SEQUENCE</scope>
    <source>
        <strain evidence="13">UVCC 0001</strain>
    </source>
</reference>
<keyword evidence="14" id="KW-1185">Reference proteome</keyword>
<dbReference type="PANTHER" id="PTHR10815">
    <property type="entry name" value="METHYLATED-DNA--PROTEIN-CYSTEINE METHYLTRANSFERASE"/>
    <property type="match status" value="1"/>
</dbReference>
<gene>
    <name evidence="13" type="ORF">QBZ16_002256</name>
</gene>
<evidence type="ECO:0000256" key="2">
    <source>
        <dbReference type="ARBA" id="ARBA00008711"/>
    </source>
</evidence>
<proteinExistence type="inferred from homology"/>
<keyword evidence="7" id="KW-0227">DNA damage</keyword>
<evidence type="ECO:0000256" key="10">
    <source>
        <dbReference type="ARBA" id="ARBA00031621"/>
    </source>
</evidence>
<evidence type="ECO:0000313" key="13">
    <source>
        <dbReference type="EMBL" id="KAK2079861.1"/>
    </source>
</evidence>
<evidence type="ECO:0000256" key="7">
    <source>
        <dbReference type="ARBA" id="ARBA00022763"/>
    </source>
</evidence>
<accession>A0AAD9MNY3</accession>
<keyword evidence="8" id="KW-0234">DNA repair</keyword>
<dbReference type="EMBL" id="JASFZW010000002">
    <property type="protein sequence ID" value="KAK2079861.1"/>
    <property type="molecule type" value="Genomic_DNA"/>
</dbReference>
<protein>
    <recommendedName>
        <fullName evidence="4">Methylated-DNA--protein-cysteine methyltransferase</fullName>
        <ecNumber evidence="3">2.1.1.63</ecNumber>
    </recommendedName>
    <alternativeName>
        <fullName evidence="9">6-O-methylguanine-DNA methyltransferase</fullName>
    </alternativeName>
    <alternativeName>
        <fullName evidence="10">O-6-methylguanine-DNA-alkyltransferase</fullName>
    </alternativeName>
</protein>
<dbReference type="Proteomes" id="UP001255856">
    <property type="component" value="Unassembled WGS sequence"/>
</dbReference>
<evidence type="ECO:0000256" key="5">
    <source>
        <dbReference type="ARBA" id="ARBA00022603"/>
    </source>
</evidence>
<dbReference type="NCBIfam" id="TIGR00589">
    <property type="entry name" value="ogt"/>
    <property type="match status" value="1"/>
</dbReference>
<evidence type="ECO:0000256" key="9">
    <source>
        <dbReference type="ARBA" id="ARBA00030795"/>
    </source>
</evidence>
<dbReference type="InterPro" id="IPR001497">
    <property type="entry name" value="MethylDNA_cys_MeTrfase_AS"/>
</dbReference>
<comment type="catalytic activity">
    <reaction evidence="11">
        <text>a 6-O-methyl-2'-deoxyguanosine in DNA + L-cysteinyl-[protein] = S-methyl-L-cysteinyl-[protein] + a 2'-deoxyguanosine in DNA</text>
        <dbReference type="Rhea" id="RHEA:24000"/>
        <dbReference type="Rhea" id="RHEA-COMP:10131"/>
        <dbReference type="Rhea" id="RHEA-COMP:10132"/>
        <dbReference type="Rhea" id="RHEA-COMP:11367"/>
        <dbReference type="Rhea" id="RHEA-COMP:11368"/>
        <dbReference type="ChEBI" id="CHEBI:29950"/>
        <dbReference type="ChEBI" id="CHEBI:82612"/>
        <dbReference type="ChEBI" id="CHEBI:85445"/>
        <dbReference type="ChEBI" id="CHEBI:85448"/>
        <dbReference type="EC" id="2.1.1.63"/>
    </reaction>
</comment>